<dbReference type="InterPro" id="IPR001867">
    <property type="entry name" value="OmpR/PhoB-type_DNA-bd"/>
</dbReference>
<dbReference type="InterPro" id="IPR036388">
    <property type="entry name" value="WH-like_DNA-bd_sf"/>
</dbReference>
<gene>
    <name evidence="12" type="ordered locus">Adeg_1897</name>
</gene>
<protein>
    <recommendedName>
        <fullName evidence="1">Stage 0 sporulation protein A homolog</fullName>
    </recommendedName>
</protein>
<organism evidence="12 13">
    <name type="scientific">Ammonifex degensii (strain DSM 10501 / KC4)</name>
    <dbReference type="NCBI Taxonomy" id="429009"/>
    <lineage>
        <taxon>Bacteria</taxon>
        <taxon>Bacillati</taxon>
        <taxon>Bacillota</taxon>
        <taxon>Clostridia</taxon>
        <taxon>Thermoanaerobacterales</taxon>
        <taxon>Thermoanaerobacteraceae</taxon>
        <taxon>Ammonifex</taxon>
    </lineage>
</organism>
<dbReference type="Gene3D" id="3.40.50.2300">
    <property type="match status" value="1"/>
</dbReference>
<dbReference type="Pfam" id="PF00072">
    <property type="entry name" value="Response_reg"/>
    <property type="match status" value="1"/>
</dbReference>
<dbReference type="GO" id="GO:0005829">
    <property type="term" value="C:cytosol"/>
    <property type="evidence" value="ECO:0007669"/>
    <property type="project" value="TreeGrafter"/>
</dbReference>
<dbReference type="Proteomes" id="UP000002620">
    <property type="component" value="Chromosome"/>
</dbReference>
<reference evidence="12 13" key="1">
    <citation type="submission" date="2009-10" db="EMBL/GenBank/DDBJ databases">
        <title>Complete sequence of chromosome of Ammonifex degensii KC4.</title>
        <authorList>
            <consortium name="US DOE Joint Genome Institute"/>
            <person name="Kerfeld C."/>
            <person name="Goodner B."/>
            <person name="Huber H."/>
            <person name="Stetter K."/>
            <person name="Lucas S."/>
            <person name="Copeland A."/>
            <person name="Lapidus A."/>
            <person name="Glavina del Rio T."/>
            <person name="Dalin E."/>
            <person name="Tice H."/>
            <person name="Bruce D."/>
            <person name="Goodwin L."/>
            <person name="Pitluck S."/>
            <person name="Saunders E."/>
            <person name="Brettin T."/>
            <person name="Detter J.C."/>
            <person name="Han C."/>
            <person name="Larimer F."/>
            <person name="Land M."/>
            <person name="Hauser L."/>
            <person name="Kyrpides N."/>
            <person name="Ovchinnikova G."/>
            <person name="Richardson P."/>
        </authorList>
    </citation>
    <scope>NUCLEOTIDE SEQUENCE [LARGE SCALE GENOMIC DNA]</scope>
    <source>
        <strain evidence="13">DSM 10501 / KC4</strain>
    </source>
</reference>
<dbReference type="Pfam" id="PF00486">
    <property type="entry name" value="Trans_reg_C"/>
    <property type="match status" value="1"/>
</dbReference>
<keyword evidence="3" id="KW-0902">Two-component regulatory system</keyword>
<evidence type="ECO:0000256" key="7">
    <source>
        <dbReference type="ARBA" id="ARBA00024867"/>
    </source>
</evidence>
<evidence type="ECO:0000256" key="6">
    <source>
        <dbReference type="ARBA" id="ARBA00023163"/>
    </source>
</evidence>
<feature type="DNA-binding region" description="OmpR/PhoB-type" evidence="9">
    <location>
        <begin position="130"/>
        <end position="229"/>
    </location>
</feature>
<comment type="function">
    <text evidence="7">May play the central regulatory role in sporulation. It may be an element of the effector pathway responsible for the activation of sporulation genes in response to nutritional stress. Spo0A may act in concert with spo0H (a sigma factor) to control the expression of some genes that are critical to the sporulation process.</text>
</comment>
<dbReference type="HOGENOM" id="CLU_000445_30_4_9"/>
<evidence type="ECO:0000256" key="2">
    <source>
        <dbReference type="ARBA" id="ARBA00022553"/>
    </source>
</evidence>
<dbReference type="EMBL" id="CP001785">
    <property type="protein sequence ID" value="ACX52977.1"/>
    <property type="molecule type" value="Genomic_DNA"/>
</dbReference>
<dbReference type="SMART" id="SM00448">
    <property type="entry name" value="REC"/>
    <property type="match status" value="1"/>
</dbReference>
<dbReference type="PANTHER" id="PTHR48111:SF4">
    <property type="entry name" value="DNA-BINDING DUAL TRANSCRIPTIONAL REGULATOR OMPR"/>
    <property type="match status" value="1"/>
</dbReference>
<evidence type="ECO:0000256" key="8">
    <source>
        <dbReference type="PROSITE-ProRule" id="PRU00169"/>
    </source>
</evidence>
<dbReference type="InterPro" id="IPR039420">
    <property type="entry name" value="WalR-like"/>
</dbReference>
<evidence type="ECO:0000256" key="1">
    <source>
        <dbReference type="ARBA" id="ARBA00018672"/>
    </source>
</evidence>
<dbReference type="RefSeq" id="WP_015739854.1">
    <property type="nucleotide sequence ID" value="NC_013385.1"/>
</dbReference>
<dbReference type="InterPro" id="IPR001789">
    <property type="entry name" value="Sig_transdc_resp-reg_receiver"/>
</dbReference>
<dbReference type="KEGG" id="adg:Adeg_1897"/>
<evidence type="ECO:0000313" key="12">
    <source>
        <dbReference type="EMBL" id="ACX52977.1"/>
    </source>
</evidence>
<dbReference type="GO" id="GO:0006355">
    <property type="term" value="P:regulation of DNA-templated transcription"/>
    <property type="evidence" value="ECO:0007669"/>
    <property type="project" value="InterPro"/>
</dbReference>
<dbReference type="InterPro" id="IPR011006">
    <property type="entry name" value="CheY-like_superfamily"/>
</dbReference>
<dbReference type="SMART" id="SM00862">
    <property type="entry name" value="Trans_reg_C"/>
    <property type="match status" value="1"/>
</dbReference>
<feature type="modified residue" description="4-aspartylphosphate" evidence="8">
    <location>
        <position position="54"/>
    </location>
</feature>
<dbReference type="GO" id="GO:0032993">
    <property type="term" value="C:protein-DNA complex"/>
    <property type="evidence" value="ECO:0007669"/>
    <property type="project" value="TreeGrafter"/>
</dbReference>
<dbReference type="eggNOG" id="COG0745">
    <property type="taxonomic scope" value="Bacteria"/>
</dbReference>
<dbReference type="CDD" id="cd00383">
    <property type="entry name" value="trans_reg_C"/>
    <property type="match status" value="1"/>
</dbReference>
<evidence type="ECO:0000256" key="9">
    <source>
        <dbReference type="PROSITE-ProRule" id="PRU01091"/>
    </source>
</evidence>
<keyword evidence="6" id="KW-0804">Transcription</keyword>
<evidence type="ECO:0000256" key="3">
    <source>
        <dbReference type="ARBA" id="ARBA00023012"/>
    </source>
</evidence>
<dbReference type="Gene3D" id="1.10.10.10">
    <property type="entry name" value="Winged helix-like DNA-binding domain superfamily/Winged helix DNA-binding domain"/>
    <property type="match status" value="1"/>
</dbReference>
<keyword evidence="2 8" id="KW-0597">Phosphoprotein</keyword>
<dbReference type="PROSITE" id="PS51755">
    <property type="entry name" value="OMPR_PHOB"/>
    <property type="match status" value="1"/>
</dbReference>
<keyword evidence="13" id="KW-1185">Reference proteome</keyword>
<proteinExistence type="predicted"/>
<evidence type="ECO:0000256" key="4">
    <source>
        <dbReference type="ARBA" id="ARBA00023015"/>
    </source>
</evidence>
<name>C9R9J8_AMMDK</name>
<dbReference type="GO" id="GO:0000976">
    <property type="term" value="F:transcription cis-regulatory region binding"/>
    <property type="evidence" value="ECO:0007669"/>
    <property type="project" value="TreeGrafter"/>
</dbReference>
<accession>C9R9J8</accession>
<dbReference type="PROSITE" id="PS50110">
    <property type="entry name" value="RESPONSE_REGULATORY"/>
    <property type="match status" value="1"/>
</dbReference>
<dbReference type="SUPFAM" id="SSF52172">
    <property type="entry name" value="CheY-like"/>
    <property type="match status" value="1"/>
</dbReference>
<dbReference type="Gene3D" id="6.10.250.690">
    <property type="match status" value="1"/>
</dbReference>
<evidence type="ECO:0000259" key="11">
    <source>
        <dbReference type="PROSITE" id="PS51755"/>
    </source>
</evidence>
<dbReference type="FunFam" id="1.10.10.10:FF:000018">
    <property type="entry name" value="DNA-binding response regulator ResD"/>
    <property type="match status" value="1"/>
</dbReference>
<dbReference type="FunFam" id="3.40.50.2300:FF:000001">
    <property type="entry name" value="DNA-binding response regulator PhoB"/>
    <property type="match status" value="1"/>
</dbReference>
<sequence length="229" mass="25897">MVTAKILVVEDDPRIREIITRILSCEGYQVITSTGGWEALTRVQKESPDLVILDLWLPDLDGLEVCRQLRAKYAIPVIIVSARGEEADKIAGFTLGADDYVTKPFSPAELVLRVKAVLRRVQGSDSWKGREVIRVRGLVIDRASRTVELNGVPINLTAREFDLLWILASHPNRVFSRDQLLNLVWKNEFGADPATVTVLIRRLRQKLEKDPEKPELIKTVWGVGYKFQA</sequence>
<feature type="domain" description="Response regulatory" evidence="10">
    <location>
        <begin position="5"/>
        <end position="118"/>
    </location>
</feature>
<dbReference type="PANTHER" id="PTHR48111">
    <property type="entry name" value="REGULATOR OF RPOS"/>
    <property type="match status" value="1"/>
</dbReference>
<evidence type="ECO:0000256" key="5">
    <source>
        <dbReference type="ARBA" id="ARBA00023125"/>
    </source>
</evidence>
<keyword evidence="5 9" id="KW-0238">DNA-binding</keyword>
<dbReference type="AlphaFoldDB" id="C9R9J8"/>
<keyword evidence="4" id="KW-0805">Transcription regulation</keyword>
<dbReference type="STRING" id="429009.Adeg_1897"/>
<dbReference type="GO" id="GO:0000156">
    <property type="term" value="F:phosphorelay response regulator activity"/>
    <property type="evidence" value="ECO:0007669"/>
    <property type="project" value="TreeGrafter"/>
</dbReference>
<evidence type="ECO:0000259" key="10">
    <source>
        <dbReference type="PROSITE" id="PS50110"/>
    </source>
</evidence>
<evidence type="ECO:0000313" key="13">
    <source>
        <dbReference type="Proteomes" id="UP000002620"/>
    </source>
</evidence>
<feature type="domain" description="OmpR/PhoB-type" evidence="11">
    <location>
        <begin position="130"/>
        <end position="229"/>
    </location>
</feature>